<accession>A0A3N1D9Q8</accession>
<dbReference type="Gene3D" id="1.20.1720.10">
    <property type="entry name" value="Multidrug resistance protein D"/>
    <property type="match status" value="1"/>
</dbReference>
<dbReference type="InterPro" id="IPR004638">
    <property type="entry name" value="EmrB-like"/>
</dbReference>
<evidence type="ECO:0000259" key="10">
    <source>
        <dbReference type="PROSITE" id="PS50850"/>
    </source>
</evidence>
<dbReference type="InterPro" id="IPR036259">
    <property type="entry name" value="MFS_trans_sf"/>
</dbReference>
<protein>
    <submittedName>
        <fullName evidence="11">EmrB/QacA subfamily drug resistance transporter</fullName>
    </submittedName>
</protein>
<comment type="similarity">
    <text evidence="2">Belongs to the major facilitator superfamily. TCR/Tet family.</text>
</comment>
<feature type="transmembrane region" description="Helical" evidence="9">
    <location>
        <begin position="12"/>
        <end position="36"/>
    </location>
</feature>
<dbReference type="AlphaFoldDB" id="A0A3N1D9Q8"/>
<proteinExistence type="inferred from homology"/>
<feature type="transmembrane region" description="Helical" evidence="9">
    <location>
        <begin position="227"/>
        <end position="249"/>
    </location>
</feature>
<evidence type="ECO:0000313" key="11">
    <source>
        <dbReference type="EMBL" id="ROO90229.1"/>
    </source>
</evidence>
<dbReference type="PANTHER" id="PTHR23501:SF197">
    <property type="entry name" value="COMD"/>
    <property type="match status" value="1"/>
</dbReference>
<evidence type="ECO:0000256" key="3">
    <source>
        <dbReference type="ARBA" id="ARBA00022448"/>
    </source>
</evidence>
<feature type="transmembrane region" description="Helical" evidence="9">
    <location>
        <begin position="104"/>
        <end position="128"/>
    </location>
</feature>
<evidence type="ECO:0000256" key="1">
    <source>
        <dbReference type="ARBA" id="ARBA00004651"/>
    </source>
</evidence>
<dbReference type="EMBL" id="RJKE01000001">
    <property type="protein sequence ID" value="ROO90229.1"/>
    <property type="molecule type" value="Genomic_DNA"/>
</dbReference>
<dbReference type="Pfam" id="PF07690">
    <property type="entry name" value="MFS_1"/>
    <property type="match status" value="1"/>
</dbReference>
<keyword evidence="5 9" id="KW-0812">Transmembrane</keyword>
<feature type="domain" description="Major facilitator superfamily (MFS) profile" evidence="10">
    <location>
        <begin position="14"/>
        <end position="491"/>
    </location>
</feature>
<dbReference type="PRINTS" id="PR01036">
    <property type="entry name" value="TCRTETB"/>
</dbReference>
<evidence type="ECO:0000256" key="4">
    <source>
        <dbReference type="ARBA" id="ARBA00022475"/>
    </source>
</evidence>
<keyword evidence="4" id="KW-1003">Cell membrane</keyword>
<feature type="transmembrane region" description="Helical" evidence="9">
    <location>
        <begin position="199"/>
        <end position="221"/>
    </location>
</feature>
<dbReference type="Proteomes" id="UP000272400">
    <property type="component" value="Unassembled WGS sequence"/>
</dbReference>
<dbReference type="InterPro" id="IPR005829">
    <property type="entry name" value="Sugar_transporter_CS"/>
</dbReference>
<dbReference type="PROSITE" id="PS50850">
    <property type="entry name" value="MFS"/>
    <property type="match status" value="1"/>
</dbReference>
<sequence>MESPRFSKRQIRIILAGLMLGTFLAALDQMIVSTALPTIVGELDGLEHISWVVTAYLLASTVAMPLYGKLGDLYGRKPVLVFVIVVFLLGSVLCGAAQSMTQLIAFRAVQGLGGGGLMLSAIAIVAEVVPPRERGRYQGLFGAMFGIASIVGPLIGGFFTDHLTWRWIFYINLPLGAVALAVAVLGLRLPRPAARKPKIDYAGAALLAGAVTCVVLCTSWGGTEYAWASPVVLGLGAGGAVLLALFLLVERRAAEPVIPLRLFGMRTFSGACVASFFTGFAMFGCIAFLPLFLQLVSGVSATNSGLLTLPMMVGLLASSITAGRLTTRTGRYKVFPIAGTVVAALGLFLLSTMDLGTAKATSAVFMVILGLGLGLVMQTVVLAVQNVIDLRDLGSGTSTVTFARQVGASFGVAVFGAIFNHRLAGELAARLPGQEAPETSSISRKAIDALPGPVRDAVLLSFQDSLTAVFRYAVPFMLVAFLTTFLIKELPLRGAHPAGAAGAKPAGPGGRDPQEVPGN</sequence>
<dbReference type="GO" id="GO:0022857">
    <property type="term" value="F:transmembrane transporter activity"/>
    <property type="evidence" value="ECO:0007669"/>
    <property type="project" value="InterPro"/>
</dbReference>
<dbReference type="FunFam" id="1.20.1720.10:FF:000004">
    <property type="entry name" value="EmrB/QacA family drug resistance transporter"/>
    <property type="match status" value="1"/>
</dbReference>
<feature type="transmembrane region" description="Helical" evidence="9">
    <location>
        <begin position="48"/>
        <end position="67"/>
    </location>
</feature>
<evidence type="ECO:0000256" key="2">
    <source>
        <dbReference type="ARBA" id="ARBA00007520"/>
    </source>
</evidence>
<evidence type="ECO:0000256" key="7">
    <source>
        <dbReference type="ARBA" id="ARBA00023136"/>
    </source>
</evidence>
<feature type="transmembrane region" description="Helical" evidence="9">
    <location>
        <begin position="140"/>
        <end position="159"/>
    </location>
</feature>
<dbReference type="InterPro" id="IPR020846">
    <property type="entry name" value="MFS_dom"/>
</dbReference>
<dbReference type="GO" id="GO:0005886">
    <property type="term" value="C:plasma membrane"/>
    <property type="evidence" value="ECO:0007669"/>
    <property type="project" value="UniProtKB-SubCell"/>
</dbReference>
<dbReference type="InterPro" id="IPR011701">
    <property type="entry name" value="MFS"/>
</dbReference>
<keyword evidence="12" id="KW-1185">Reference proteome</keyword>
<keyword evidence="6 9" id="KW-1133">Transmembrane helix</keyword>
<feature type="transmembrane region" description="Helical" evidence="9">
    <location>
        <begin position="305"/>
        <end position="322"/>
    </location>
</feature>
<dbReference type="CDD" id="cd17502">
    <property type="entry name" value="MFS_Azr1_MDR_like"/>
    <property type="match status" value="1"/>
</dbReference>
<evidence type="ECO:0000256" key="9">
    <source>
        <dbReference type="SAM" id="Phobius"/>
    </source>
</evidence>
<evidence type="ECO:0000256" key="6">
    <source>
        <dbReference type="ARBA" id="ARBA00022989"/>
    </source>
</evidence>
<feature type="transmembrane region" description="Helical" evidence="9">
    <location>
        <begin position="469"/>
        <end position="487"/>
    </location>
</feature>
<dbReference type="SUPFAM" id="SSF103473">
    <property type="entry name" value="MFS general substrate transporter"/>
    <property type="match status" value="1"/>
</dbReference>
<organism evidence="11 12">
    <name type="scientific">Actinocorallia herbida</name>
    <dbReference type="NCBI Taxonomy" id="58109"/>
    <lineage>
        <taxon>Bacteria</taxon>
        <taxon>Bacillati</taxon>
        <taxon>Actinomycetota</taxon>
        <taxon>Actinomycetes</taxon>
        <taxon>Streptosporangiales</taxon>
        <taxon>Thermomonosporaceae</taxon>
        <taxon>Actinocorallia</taxon>
    </lineage>
</organism>
<reference evidence="11 12" key="1">
    <citation type="submission" date="2018-11" db="EMBL/GenBank/DDBJ databases">
        <title>Sequencing the genomes of 1000 actinobacteria strains.</title>
        <authorList>
            <person name="Klenk H.-P."/>
        </authorList>
    </citation>
    <scope>NUCLEOTIDE SEQUENCE [LARGE SCALE GENOMIC DNA]</scope>
    <source>
        <strain evidence="11 12">DSM 44254</strain>
    </source>
</reference>
<feature type="transmembrane region" description="Helical" evidence="9">
    <location>
        <begin position="363"/>
        <end position="388"/>
    </location>
</feature>
<comment type="subcellular location">
    <subcellularLocation>
        <location evidence="1">Cell membrane</location>
        <topology evidence="1">Multi-pass membrane protein</topology>
    </subcellularLocation>
</comment>
<evidence type="ECO:0000256" key="5">
    <source>
        <dbReference type="ARBA" id="ARBA00022692"/>
    </source>
</evidence>
<dbReference type="NCBIfam" id="TIGR00711">
    <property type="entry name" value="efflux_EmrB"/>
    <property type="match status" value="1"/>
</dbReference>
<evidence type="ECO:0000256" key="8">
    <source>
        <dbReference type="SAM" id="MobiDB-lite"/>
    </source>
</evidence>
<keyword evidence="7 9" id="KW-0472">Membrane</keyword>
<feature type="transmembrane region" description="Helical" evidence="9">
    <location>
        <begin position="334"/>
        <end position="351"/>
    </location>
</feature>
<dbReference type="PANTHER" id="PTHR23501">
    <property type="entry name" value="MAJOR FACILITATOR SUPERFAMILY"/>
    <property type="match status" value="1"/>
</dbReference>
<feature type="transmembrane region" description="Helical" evidence="9">
    <location>
        <begin position="165"/>
        <end position="187"/>
    </location>
</feature>
<feature type="transmembrane region" description="Helical" evidence="9">
    <location>
        <begin position="79"/>
        <end position="98"/>
    </location>
</feature>
<keyword evidence="3" id="KW-0813">Transport</keyword>
<name>A0A3N1D9Q8_9ACTN</name>
<dbReference type="PROSITE" id="PS00217">
    <property type="entry name" value="SUGAR_TRANSPORT_2"/>
    <property type="match status" value="1"/>
</dbReference>
<dbReference type="RefSeq" id="WP_246053234.1">
    <property type="nucleotide sequence ID" value="NZ_RJKE01000001.1"/>
</dbReference>
<gene>
    <name evidence="11" type="ORF">EDD29_7950</name>
</gene>
<evidence type="ECO:0000313" key="12">
    <source>
        <dbReference type="Proteomes" id="UP000272400"/>
    </source>
</evidence>
<feature type="transmembrane region" description="Helical" evidence="9">
    <location>
        <begin position="270"/>
        <end position="293"/>
    </location>
</feature>
<comment type="caution">
    <text evidence="11">The sequence shown here is derived from an EMBL/GenBank/DDBJ whole genome shotgun (WGS) entry which is preliminary data.</text>
</comment>
<dbReference type="Gene3D" id="1.20.1250.20">
    <property type="entry name" value="MFS general substrate transporter like domains"/>
    <property type="match status" value="1"/>
</dbReference>
<feature type="region of interest" description="Disordered" evidence="8">
    <location>
        <begin position="498"/>
        <end position="519"/>
    </location>
</feature>